<dbReference type="Proteomes" id="UP000184233">
    <property type="component" value="Unassembled WGS sequence"/>
</dbReference>
<dbReference type="STRING" id="1895771.BGO89_02545"/>
<reference evidence="2 3" key="1">
    <citation type="submission" date="2016-09" db="EMBL/GenBank/DDBJ databases">
        <title>Genome-resolved meta-omics ties microbial dynamics to process performance in biotechnology for thiocyanate degradation.</title>
        <authorList>
            <person name="Kantor R.S."/>
            <person name="Huddy R.J."/>
            <person name="Iyer R."/>
            <person name="Thomas B.C."/>
            <person name="Brown C.T."/>
            <person name="Anantharaman K."/>
            <person name="Tringe S."/>
            <person name="Hettich R.L."/>
            <person name="Harrison S.T."/>
            <person name="Banfield J.F."/>
        </authorList>
    </citation>
    <scope>NUCLEOTIDE SEQUENCE [LARGE SCALE GENOMIC DNA]</scope>
    <source>
        <strain evidence="2">59-99</strain>
    </source>
</reference>
<accession>A0A1M3L2H9</accession>
<dbReference type="AlphaFoldDB" id="A0A1M3L2H9"/>
<feature type="chain" id="PRO_5012883331" evidence="1">
    <location>
        <begin position="30"/>
        <end position="416"/>
    </location>
</feature>
<evidence type="ECO:0000313" key="2">
    <source>
        <dbReference type="EMBL" id="OJX59316.1"/>
    </source>
</evidence>
<gene>
    <name evidence="2" type="ORF">BGO89_02545</name>
</gene>
<comment type="caution">
    <text evidence="2">The sequence shown here is derived from an EMBL/GenBank/DDBJ whole genome shotgun (WGS) entry which is preliminary data.</text>
</comment>
<evidence type="ECO:0000256" key="1">
    <source>
        <dbReference type="SAM" id="SignalP"/>
    </source>
</evidence>
<keyword evidence="1" id="KW-0732">Signal</keyword>
<dbReference type="SUPFAM" id="SSF50960">
    <property type="entry name" value="TolB, C-terminal domain"/>
    <property type="match status" value="1"/>
</dbReference>
<feature type="signal peptide" evidence="1">
    <location>
        <begin position="1"/>
        <end position="29"/>
    </location>
</feature>
<protein>
    <submittedName>
        <fullName evidence="2">Uncharacterized protein</fullName>
    </submittedName>
</protein>
<sequence>MLMPNIPRPSSAILSVLLVMLCATTTMHADCTDTMLLGNEEPLVKYGIDSTGHWWAITQPFEGIEHLYVDGKRYGPFNRIEPPIFSRSGASWGTIGERNTQWSIVTAEGSRHIEGTGLESLMYPPASDELWYVVLNGTDRVLTNGQRTYRCLNPTGTFAFDPAGITVWYVGQRGNSQALVRNGEDVALGESIQLGGIWADARPFYAIGNGARYTVYLGDEELASNLTFVNMLQVNPSGTVCAFSAASTGPAYVYMYTDDYIQPWMSPVVEGISDVTLSPADPLVAYRATRRGTRVIMFNNADYSAGLETGPLTFSNNGAFLVYAGRDSEEFFAVNGKRYRVKGRVSTGARLAVHPTKHYVGYSSATTLVMWDVELDIMRLGRMCDSAGPTVYDVKADAFKALGVYGGRLFLMTCKP</sequence>
<proteinExistence type="predicted"/>
<name>A0A1M3L2H9_9BACT</name>
<dbReference type="EMBL" id="MKVH01000013">
    <property type="protein sequence ID" value="OJX59316.1"/>
    <property type="molecule type" value="Genomic_DNA"/>
</dbReference>
<evidence type="ECO:0000313" key="3">
    <source>
        <dbReference type="Proteomes" id="UP000184233"/>
    </source>
</evidence>
<organism evidence="2 3">
    <name type="scientific">Candidatus Kapaibacterium thiocyanatum</name>
    <dbReference type="NCBI Taxonomy" id="1895771"/>
    <lineage>
        <taxon>Bacteria</taxon>
        <taxon>Pseudomonadati</taxon>
        <taxon>Candidatus Kapaibacteriota</taxon>
        <taxon>Candidatus Kapaibacteriia</taxon>
        <taxon>Candidatus Kapaibacteriales</taxon>
        <taxon>Candidatus Kapaibacteriaceae</taxon>
        <taxon>Candidatus Kapaibacterium</taxon>
    </lineage>
</organism>